<dbReference type="PROSITE" id="PS50931">
    <property type="entry name" value="HTH_LYSR"/>
    <property type="match status" value="1"/>
</dbReference>
<keyword evidence="3" id="KW-0238">DNA-binding</keyword>
<proteinExistence type="inferred from homology"/>
<evidence type="ECO:0000256" key="2">
    <source>
        <dbReference type="ARBA" id="ARBA00023015"/>
    </source>
</evidence>
<evidence type="ECO:0000256" key="4">
    <source>
        <dbReference type="ARBA" id="ARBA00023163"/>
    </source>
</evidence>
<dbReference type="GO" id="GO:0000976">
    <property type="term" value="F:transcription cis-regulatory region binding"/>
    <property type="evidence" value="ECO:0007669"/>
    <property type="project" value="TreeGrafter"/>
</dbReference>
<dbReference type="SUPFAM" id="SSF53850">
    <property type="entry name" value="Periplasmic binding protein-like II"/>
    <property type="match status" value="1"/>
</dbReference>
<comment type="caution">
    <text evidence="6">The sequence shown here is derived from an EMBL/GenBank/DDBJ whole genome shotgun (WGS) entry which is preliminary data.</text>
</comment>
<dbReference type="InterPro" id="IPR000847">
    <property type="entry name" value="LysR_HTH_N"/>
</dbReference>
<dbReference type="RefSeq" id="WP_093147526.1">
    <property type="nucleotide sequence ID" value="NZ_FNBW01000001.1"/>
</dbReference>
<comment type="similarity">
    <text evidence="1">Belongs to the LysR transcriptional regulatory family.</text>
</comment>
<dbReference type="PANTHER" id="PTHR30126">
    <property type="entry name" value="HTH-TYPE TRANSCRIPTIONAL REGULATOR"/>
    <property type="match status" value="1"/>
</dbReference>
<dbReference type="PANTHER" id="PTHR30126:SF25">
    <property type="entry name" value="HTH-TYPE TRANSCRIPTIONAL REGULATOR METR"/>
    <property type="match status" value="1"/>
</dbReference>
<evidence type="ECO:0000313" key="7">
    <source>
        <dbReference type="Proteomes" id="UP000198615"/>
    </source>
</evidence>
<evidence type="ECO:0000256" key="1">
    <source>
        <dbReference type="ARBA" id="ARBA00009437"/>
    </source>
</evidence>
<dbReference type="InterPro" id="IPR005119">
    <property type="entry name" value="LysR_subst-bd"/>
</dbReference>
<feature type="domain" description="HTH lysR-type" evidence="5">
    <location>
        <begin position="5"/>
        <end position="62"/>
    </location>
</feature>
<protein>
    <submittedName>
        <fullName evidence="6">LysR family transcriptional regulator, regulator for metE and metH</fullName>
    </submittedName>
</protein>
<dbReference type="Gene3D" id="3.40.190.10">
    <property type="entry name" value="Periplasmic binding protein-like II"/>
    <property type="match status" value="2"/>
</dbReference>
<reference evidence="6 7" key="1">
    <citation type="submission" date="2016-10" db="EMBL/GenBank/DDBJ databases">
        <authorList>
            <person name="Varghese N."/>
            <person name="Submissions S."/>
        </authorList>
    </citation>
    <scope>NUCLEOTIDE SEQUENCE [LARGE SCALE GENOMIC DNA]</scope>
    <source>
        <strain evidence="6 7">DSM 18839</strain>
    </source>
</reference>
<gene>
    <name evidence="6" type="ORF">SAMN05660686_00200</name>
</gene>
<dbReference type="AlphaFoldDB" id="A0A8G2EV02"/>
<keyword evidence="7" id="KW-1185">Reference proteome</keyword>
<sequence>MNPRLGTNHLALLIALAETGSVAAAGNRLGITQSAASHRLREAERRLNTPLVRRSSTGVTLTEEGERLHAFADRFLRELGRLEQDIENTRASGRDLVRVGQATYSRFHWLPAFLEFLERRDPTLSCDLSVGATLRPLGCLQEGAVDVTAVYGKPTGSRRFRWQWLANDPVVAVMAPDHRLAGEAYVDSSLLANERVFSYPFASDPGFEWETLIGPPTTPYRRLTVLQTPESSIDLLRAGYGVALFSRWAIRPELADGTLIAKPIGQGGLSLDWWVVTRADDPPDAPSNRMVAAWLDWVAYGKQGFATLSFDGATGVMQDPGD</sequence>
<organism evidence="6 7">
    <name type="scientific">Thalassobaculum litoreum DSM 18839</name>
    <dbReference type="NCBI Taxonomy" id="1123362"/>
    <lineage>
        <taxon>Bacteria</taxon>
        <taxon>Pseudomonadati</taxon>
        <taxon>Pseudomonadota</taxon>
        <taxon>Alphaproteobacteria</taxon>
        <taxon>Rhodospirillales</taxon>
        <taxon>Thalassobaculaceae</taxon>
        <taxon>Thalassobaculum</taxon>
    </lineage>
</organism>
<dbReference type="OrthoDB" id="155872at2"/>
<dbReference type="Pfam" id="PF00126">
    <property type="entry name" value="HTH_1"/>
    <property type="match status" value="1"/>
</dbReference>
<dbReference type="GO" id="GO:0003700">
    <property type="term" value="F:DNA-binding transcription factor activity"/>
    <property type="evidence" value="ECO:0007669"/>
    <property type="project" value="InterPro"/>
</dbReference>
<evidence type="ECO:0000256" key="3">
    <source>
        <dbReference type="ARBA" id="ARBA00023125"/>
    </source>
</evidence>
<dbReference type="CDD" id="cd05466">
    <property type="entry name" value="PBP2_LTTR_substrate"/>
    <property type="match status" value="1"/>
</dbReference>
<dbReference type="Pfam" id="PF03466">
    <property type="entry name" value="LysR_substrate"/>
    <property type="match status" value="1"/>
</dbReference>
<name>A0A8G2EV02_9PROT</name>
<dbReference type="Gene3D" id="1.10.10.10">
    <property type="entry name" value="Winged helix-like DNA-binding domain superfamily/Winged helix DNA-binding domain"/>
    <property type="match status" value="1"/>
</dbReference>
<dbReference type="SUPFAM" id="SSF46785">
    <property type="entry name" value="Winged helix' DNA-binding domain"/>
    <property type="match status" value="1"/>
</dbReference>
<dbReference type="EMBL" id="FNBW01000001">
    <property type="protein sequence ID" value="SDF08936.1"/>
    <property type="molecule type" value="Genomic_DNA"/>
</dbReference>
<accession>A0A8G2EV02</accession>
<keyword evidence="2" id="KW-0805">Transcription regulation</keyword>
<evidence type="ECO:0000259" key="5">
    <source>
        <dbReference type="PROSITE" id="PS50931"/>
    </source>
</evidence>
<evidence type="ECO:0000313" key="6">
    <source>
        <dbReference type="EMBL" id="SDF08936.1"/>
    </source>
</evidence>
<dbReference type="InterPro" id="IPR036388">
    <property type="entry name" value="WH-like_DNA-bd_sf"/>
</dbReference>
<keyword evidence="4" id="KW-0804">Transcription</keyword>
<dbReference type="Proteomes" id="UP000198615">
    <property type="component" value="Unassembled WGS sequence"/>
</dbReference>
<dbReference type="InterPro" id="IPR036390">
    <property type="entry name" value="WH_DNA-bd_sf"/>
</dbReference>